<evidence type="ECO:0000256" key="1">
    <source>
        <dbReference type="SAM" id="Coils"/>
    </source>
</evidence>
<comment type="caution">
    <text evidence="4">The sequence shown here is derived from an EMBL/GenBank/DDBJ whole genome shotgun (WGS) entry which is preliminary data.</text>
</comment>
<evidence type="ECO:0000313" key="5">
    <source>
        <dbReference type="Proteomes" id="UP001597361"/>
    </source>
</evidence>
<dbReference type="Gene3D" id="3.30.2010.10">
    <property type="entry name" value="Metalloproteases ('zincins'), catalytic domain"/>
    <property type="match status" value="1"/>
</dbReference>
<keyword evidence="2" id="KW-1133">Transmembrane helix</keyword>
<evidence type="ECO:0000259" key="3">
    <source>
        <dbReference type="Pfam" id="PF05569"/>
    </source>
</evidence>
<dbReference type="PANTHER" id="PTHR34978">
    <property type="entry name" value="POSSIBLE SENSOR-TRANSDUCER PROTEIN BLAR"/>
    <property type="match status" value="1"/>
</dbReference>
<accession>A0ABW4VNL7</accession>
<dbReference type="InterPro" id="IPR052173">
    <property type="entry name" value="Beta-lactam_resp_regulator"/>
</dbReference>
<organism evidence="4 5">
    <name type="scientific">Belliella marina</name>
    <dbReference type="NCBI Taxonomy" id="1644146"/>
    <lineage>
        <taxon>Bacteria</taxon>
        <taxon>Pseudomonadati</taxon>
        <taxon>Bacteroidota</taxon>
        <taxon>Cytophagia</taxon>
        <taxon>Cytophagales</taxon>
        <taxon>Cyclobacteriaceae</taxon>
        <taxon>Belliella</taxon>
    </lineage>
</organism>
<proteinExistence type="predicted"/>
<feature type="transmembrane region" description="Helical" evidence="2">
    <location>
        <begin position="50"/>
        <end position="72"/>
    </location>
</feature>
<reference evidence="5" key="1">
    <citation type="journal article" date="2019" name="Int. J. Syst. Evol. Microbiol.">
        <title>The Global Catalogue of Microorganisms (GCM) 10K type strain sequencing project: providing services to taxonomists for standard genome sequencing and annotation.</title>
        <authorList>
            <consortium name="The Broad Institute Genomics Platform"/>
            <consortium name="The Broad Institute Genome Sequencing Center for Infectious Disease"/>
            <person name="Wu L."/>
            <person name="Ma J."/>
        </authorList>
    </citation>
    <scope>NUCLEOTIDE SEQUENCE [LARGE SCALE GENOMIC DNA]</scope>
    <source>
        <strain evidence="5">CGMCC 1.15180</strain>
    </source>
</reference>
<dbReference type="Proteomes" id="UP001597361">
    <property type="component" value="Unassembled WGS sequence"/>
</dbReference>
<feature type="coiled-coil region" evidence="1">
    <location>
        <begin position="668"/>
        <end position="749"/>
    </location>
</feature>
<dbReference type="CDD" id="cd07341">
    <property type="entry name" value="M56_BlaR1_MecR1_like"/>
    <property type="match status" value="1"/>
</dbReference>
<dbReference type="InterPro" id="IPR008756">
    <property type="entry name" value="Peptidase_M56"/>
</dbReference>
<dbReference type="Pfam" id="PF05569">
    <property type="entry name" value="Peptidase_M56"/>
    <property type="match status" value="1"/>
</dbReference>
<feature type="domain" description="Peptidase M56" evidence="3">
    <location>
        <begin position="29"/>
        <end position="310"/>
    </location>
</feature>
<feature type="transmembrane region" description="Helical" evidence="2">
    <location>
        <begin position="12"/>
        <end position="38"/>
    </location>
</feature>
<name>A0ABW4VNL7_9BACT</name>
<dbReference type="RefSeq" id="WP_376886582.1">
    <property type="nucleotide sequence ID" value="NZ_JBHUHR010000038.1"/>
</dbReference>
<sequence length="759" mass="86721">MEWINEVIPDNYLYAIGWMLVHSLWQISGLGLLLWLVLEFYHKKSASFKYWTSVFVLFLLVLGSIGTAIFYFEPQEKITAANEPIFADDNGFHPISDLEIPPHTTKSNFEAISSQIEKRIPTLVNLWLIGAVLFMIKFASSLAELRSLDFRPKNTIGEKWEETLADISSRLKIKQRVQIFQTKFVDTPVTYGILKPVILIPTGLIFKVSPAQLEAIIAHELAHIKRHDYLINLIQSVMEVVFFFHPVFWYINSIIKTERENTCDDLAISVGIKARDLAEALVIIVNHAKQTQPELAMAAAKPKTPTLDRIKRIMGFHSSHKQTSTLTSLTMIITLILSASLILGAHADKSSENDFDPMLTQAQSNIILTEGFWSQFDIGANANLNTEKELADNLKLDLGKSQKGSSESLRHLTKTLSNLSNKLDSIKSYDLKISLSENGKTFSFEDMTEKDELNLFSGFDNFKITGDTLHIWSDLKGNNSKIKAKSLNGEALAHTIKIPPLEFQRLDFSEMPMLKLPEGMIIPHVNLDSTKEPNLNEAKIRMGYDTNELHYKNSELAKVNEDSPKTIQPYNPAKIQSIPKAGSISNPTTFSLNLKDTTDLYAKELAKATDKLSKAKTVEEKEKAKKEISALTDKIRTLTREKHMANAFQNDSLMATIKKQADMYRKKAEELKPLIKEYENKMREWQKQHEPLLQEYEAKMKAYEKELQPLMKEYQEKMKAYEKELQPLMKEYQQKMEEWQKEYSAKMQESKGKPNNENN</sequence>
<evidence type="ECO:0000256" key="2">
    <source>
        <dbReference type="SAM" id="Phobius"/>
    </source>
</evidence>
<keyword evidence="2" id="KW-0472">Membrane</keyword>
<evidence type="ECO:0000313" key="4">
    <source>
        <dbReference type="EMBL" id="MFD2035648.1"/>
    </source>
</evidence>
<keyword evidence="1" id="KW-0175">Coiled coil</keyword>
<keyword evidence="2" id="KW-0812">Transmembrane</keyword>
<dbReference type="PANTHER" id="PTHR34978:SF3">
    <property type="entry name" value="SLR0241 PROTEIN"/>
    <property type="match status" value="1"/>
</dbReference>
<protein>
    <submittedName>
        <fullName evidence="4">M56 family metallopeptidase</fullName>
    </submittedName>
</protein>
<keyword evidence="5" id="KW-1185">Reference proteome</keyword>
<dbReference type="EMBL" id="JBHUHR010000038">
    <property type="protein sequence ID" value="MFD2035648.1"/>
    <property type="molecule type" value="Genomic_DNA"/>
</dbReference>
<gene>
    <name evidence="4" type="ORF">ACFSKL_12665</name>
</gene>
<feature type="transmembrane region" description="Helical" evidence="2">
    <location>
        <begin position="124"/>
        <end position="143"/>
    </location>
</feature>
<feature type="coiled-coil region" evidence="1">
    <location>
        <begin position="614"/>
        <end position="641"/>
    </location>
</feature>